<evidence type="ECO:0000313" key="2">
    <source>
        <dbReference type="WBParaSite" id="PTRK_0001500600.1"/>
    </source>
</evidence>
<protein>
    <submittedName>
        <fullName evidence="2">F-box domain-containing protein</fullName>
    </submittedName>
</protein>
<proteinExistence type="predicted"/>
<dbReference type="WBParaSite" id="PTRK_0001500600.1">
    <property type="protein sequence ID" value="PTRK_0001500600.1"/>
    <property type="gene ID" value="PTRK_0001500600"/>
</dbReference>
<sequence length="542" mass="63326">MGSEEENIQSVVNKTESIHEVVEILQSRCNSKEDINKYYIDKICCNNLNYFALKISDHHNVSSAEILCSFEKIKNIPLEYIEHQIMFDSKINREHSLFVGFRIDDDTKGWREDDVSILAERYAEVAKFLYKVFPNACRLGMSMNKELPPENGFLLYIIDKLNIDNIEEIGLINLCDILTYTQNHSLLQKNIFSQLLGLKKFTIEIPTKIHTNIISNISNNIKNFLKCLSEIKNITLELYVKDVPLSMNVAVKILKISEKINLKTSLFLDTNWNIIFTSPRTKLISDSYLLINHLTMTNITITQIDEFNLIYMILTYARELKYLSICFSNRILIQLLYQFSTINECLRTLKNNFNFLSTLKKLQKVILYDINFNEVTPDVLIRSGFNTLHEALMESLISILPTSVTTLNLYSIHTLNITFFDKISATLPYFQTIHFNKILNVPHHALYRVPTLKNVIIHGEIPLHIPTWIDVVVFCYHDEILNNDIYKLIPIDTSFEHYYNLMNTSSFKQSFKKIVNSHIYYIAFLKTITQWINVFYFMEDCI</sequence>
<dbReference type="AlphaFoldDB" id="A0A0N5A0P9"/>
<accession>A0A0N5A0P9</accession>
<name>A0A0N5A0P9_PARTI</name>
<reference evidence="2" key="1">
    <citation type="submission" date="2017-02" db="UniProtKB">
        <authorList>
            <consortium name="WormBaseParasite"/>
        </authorList>
    </citation>
    <scope>IDENTIFICATION</scope>
</reference>
<dbReference type="Proteomes" id="UP000038045">
    <property type="component" value="Unplaced"/>
</dbReference>
<keyword evidence="1" id="KW-1185">Reference proteome</keyword>
<organism evidence="1 2">
    <name type="scientific">Parastrongyloides trichosuri</name>
    <name type="common">Possum-specific nematode worm</name>
    <dbReference type="NCBI Taxonomy" id="131310"/>
    <lineage>
        <taxon>Eukaryota</taxon>
        <taxon>Metazoa</taxon>
        <taxon>Ecdysozoa</taxon>
        <taxon>Nematoda</taxon>
        <taxon>Chromadorea</taxon>
        <taxon>Rhabditida</taxon>
        <taxon>Tylenchina</taxon>
        <taxon>Panagrolaimomorpha</taxon>
        <taxon>Strongyloidoidea</taxon>
        <taxon>Strongyloididae</taxon>
        <taxon>Parastrongyloides</taxon>
    </lineage>
</organism>
<evidence type="ECO:0000313" key="1">
    <source>
        <dbReference type="Proteomes" id="UP000038045"/>
    </source>
</evidence>